<evidence type="ECO:0000259" key="19">
    <source>
        <dbReference type="PROSITE" id="PS51060"/>
    </source>
</evidence>
<dbReference type="PROSITE" id="PS51060">
    <property type="entry name" value="PARP_ALPHA_HD"/>
    <property type="match status" value="1"/>
</dbReference>
<dbReference type="EC" id="2.4.2.-" evidence="15"/>
<comment type="catalytic activity">
    <reaction evidence="14">
        <text>NAD(+) + (ADP-D-ribosyl)n-acceptor = nicotinamide + (ADP-D-ribosyl)n+1-acceptor + H(+).</text>
        <dbReference type="EC" id="2.4.2.30"/>
    </reaction>
</comment>
<dbReference type="AlphaFoldDB" id="A0A084FY54"/>
<dbReference type="SMART" id="SM00292">
    <property type="entry name" value="BRCT"/>
    <property type="match status" value="1"/>
</dbReference>
<feature type="region of interest" description="Disordered" evidence="16">
    <location>
        <begin position="1"/>
        <end position="33"/>
    </location>
</feature>
<feature type="domain" description="BRCT" evidence="17">
    <location>
        <begin position="34"/>
        <end position="127"/>
    </location>
</feature>
<feature type="region of interest" description="Disordered" evidence="16">
    <location>
        <begin position="136"/>
        <end position="198"/>
    </location>
</feature>
<dbReference type="CDD" id="cd01437">
    <property type="entry name" value="parp_like"/>
    <property type="match status" value="1"/>
</dbReference>
<dbReference type="GO" id="GO:0003677">
    <property type="term" value="F:DNA binding"/>
    <property type="evidence" value="ECO:0007669"/>
    <property type="project" value="UniProtKB-KW"/>
</dbReference>
<evidence type="ECO:0000313" key="22">
    <source>
        <dbReference type="Proteomes" id="UP000028545"/>
    </source>
</evidence>
<dbReference type="InterPro" id="IPR004102">
    <property type="entry name" value="Poly(ADP-ribose)pol_reg_dom"/>
</dbReference>
<keyword evidence="4" id="KW-0548">Nucleotidyltransferase</keyword>
<evidence type="ECO:0000256" key="8">
    <source>
        <dbReference type="ARBA" id="ARBA00022771"/>
    </source>
</evidence>
<comment type="similarity">
    <text evidence="13">Belongs to the ARTD/PARP family.</text>
</comment>
<dbReference type="SUPFAM" id="SSF56399">
    <property type="entry name" value="ADP-ribosylation"/>
    <property type="match status" value="1"/>
</dbReference>
<evidence type="ECO:0000259" key="17">
    <source>
        <dbReference type="PROSITE" id="PS50172"/>
    </source>
</evidence>
<dbReference type="KEGG" id="sapo:SAPIO_CDS9004"/>
<protein>
    <recommendedName>
        <fullName evidence="15">Poly [ADP-ribose] polymerase</fullName>
        <shortName evidence="15">PARP</shortName>
        <ecNumber evidence="15">2.4.2.-</ecNumber>
    </recommendedName>
</protein>
<evidence type="ECO:0000259" key="18">
    <source>
        <dbReference type="PROSITE" id="PS51059"/>
    </source>
</evidence>
<dbReference type="GO" id="GO:0070212">
    <property type="term" value="P:protein poly-ADP-ribosylation"/>
    <property type="evidence" value="ECO:0007669"/>
    <property type="project" value="TreeGrafter"/>
</dbReference>
<dbReference type="SUPFAM" id="SSF142921">
    <property type="entry name" value="WGR domain-like"/>
    <property type="match status" value="1"/>
</dbReference>
<comment type="caution">
    <text evidence="21">The sequence shown here is derived from an EMBL/GenBank/DDBJ whole genome shotgun (WGS) entry which is preliminary data.</text>
</comment>
<sequence>MARVTRRQAAAANASQSAAPTTPPASTAAANGADPSLPLDGCVVALSGTFPSLSHATLQKQLTALGAKFARSVTAATTHLVSNKEDFAKDSSKVVAAKANNVTIVDIEWALKAIEDDARPAEDDYSLQAVKKRPIAIAKSDPSADASGDDSTQKPKKRKTAKDTKSGKAAKAAKVKDETPEPEEPKKKAKKEKQPVAEGQIAKSANLVVPVDELFHLSGKTGFVVYIDSDGVIYDASLNQTNASNNNNKFYKVQLVVDAGKKTFYAWTRWGRVGEAGQKALLGSGSLDDAMKNFEKKFKDKSGHRWADRAEAPKPGKYAYIERSYDPDSDDDEAAGKAGKTGDDSDDELPQMADCTLEEPVRELMELIFNAKFFSNVMESLNYDANKLPLGKLGKSTITRGFQALKDLSTVLTDPTSAASTYNMQSGAAIEHFSNLYYSLIPHAFGRNRPPIIVNSAMLKKEVELLESLSDMKVANDIMKAHTQSGSIHPLDRHYQDLGMQEMTALDKSSNEFKFLVDYLHGSKGSTHYFNYQVMEIFRIERNGEKSRFESSRFSSIKSDRRLLWHGSRCTNFGGILSRGLLIAPPCAPVTGYMFGKGIYLADMSSKSAGYCFHSSSQGNALLLLCEAELGDPMQKLVNADYNAGSSAANGNMSSTFGMGRTGPLKWQDAGVVHPSLKGVKMPDISSAPTDTNVQGASLYYNEYICYDVAQVQLRYLFRIKM</sequence>
<dbReference type="Gene3D" id="2.20.140.10">
    <property type="entry name" value="WGR domain"/>
    <property type="match status" value="1"/>
</dbReference>
<evidence type="ECO:0000256" key="12">
    <source>
        <dbReference type="ARBA" id="ARBA00023242"/>
    </source>
</evidence>
<dbReference type="InterPro" id="IPR036616">
    <property type="entry name" value="Poly(ADP-ribose)pol_reg_dom_sf"/>
</dbReference>
<evidence type="ECO:0000256" key="16">
    <source>
        <dbReference type="SAM" id="MobiDB-lite"/>
    </source>
</evidence>
<keyword evidence="11" id="KW-0238">DNA-binding</keyword>
<dbReference type="SUPFAM" id="SSF52113">
    <property type="entry name" value="BRCT domain"/>
    <property type="match status" value="1"/>
</dbReference>
<evidence type="ECO:0000256" key="5">
    <source>
        <dbReference type="ARBA" id="ARBA00022723"/>
    </source>
</evidence>
<dbReference type="GO" id="GO:0006302">
    <property type="term" value="P:double-strand break repair"/>
    <property type="evidence" value="ECO:0007669"/>
    <property type="project" value="TreeGrafter"/>
</dbReference>
<proteinExistence type="inferred from homology"/>
<feature type="region of interest" description="Disordered" evidence="16">
    <location>
        <begin position="318"/>
        <end position="350"/>
    </location>
</feature>
<dbReference type="PROSITE" id="PS51059">
    <property type="entry name" value="PARP_CATALYTIC"/>
    <property type="match status" value="1"/>
</dbReference>
<dbReference type="RefSeq" id="XP_016639815.1">
    <property type="nucleotide sequence ID" value="XM_016790512.1"/>
</dbReference>
<name>A0A084FY54_PSEDA</name>
<dbReference type="SMART" id="SM00773">
    <property type="entry name" value="WGR"/>
    <property type="match status" value="1"/>
</dbReference>
<feature type="compositionally biased region" description="Low complexity" evidence="16">
    <location>
        <begin position="8"/>
        <end position="31"/>
    </location>
</feature>
<evidence type="ECO:0000256" key="3">
    <source>
        <dbReference type="ARBA" id="ARBA00022679"/>
    </source>
</evidence>
<dbReference type="EMBL" id="JOWA01000132">
    <property type="protein sequence ID" value="KEZ40016.1"/>
    <property type="molecule type" value="Genomic_DNA"/>
</dbReference>
<dbReference type="InterPro" id="IPR008893">
    <property type="entry name" value="WGR_domain"/>
</dbReference>
<evidence type="ECO:0000256" key="1">
    <source>
        <dbReference type="ARBA" id="ARBA00004123"/>
    </source>
</evidence>
<evidence type="ECO:0000256" key="10">
    <source>
        <dbReference type="ARBA" id="ARBA00023027"/>
    </source>
</evidence>
<dbReference type="Pfam" id="PF02877">
    <property type="entry name" value="PARP_reg"/>
    <property type="match status" value="1"/>
</dbReference>
<dbReference type="PANTHER" id="PTHR10459:SF60">
    <property type="entry name" value="POLY [ADP-RIBOSE] POLYMERASE 2"/>
    <property type="match status" value="1"/>
</dbReference>
<dbReference type="Proteomes" id="UP000028545">
    <property type="component" value="Unassembled WGS sequence"/>
</dbReference>
<feature type="compositionally biased region" description="Low complexity" evidence="16">
    <location>
        <begin position="138"/>
        <end position="150"/>
    </location>
</feature>
<keyword evidence="6" id="KW-0677">Repeat</keyword>
<dbReference type="PROSITE" id="PS51977">
    <property type="entry name" value="WGR"/>
    <property type="match status" value="1"/>
</dbReference>
<accession>A0A084FY54</accession>
<dbReference type="VEuPathDB" id="FungiDB:SAPIO_CDS9004"/>
<dbReference type="GeneID" id="27728076"/>
<evidence type="ECO:0000256" key="9">
    <source>
        <dbReference type="ARBA" id="ARBA00022833"/>
    </source>
</evidence>
<organism evidence="21 22">
    <name type="scientific">Pseudallescheria apiosperma</name>
    <name type="common">Scedosporium apiospermum</name>
    <dbReference type="NCBI Taxonomy" id="563466"/>
    <lineage>
        <taxon>Eukaryota</taxon>
        <taxon>Fungi</taxon>
        <taxon>Dikarya</taxon>
        <taxon>Ascomycota</taxon>
        <taxon>Pezizomycotina</taxon>
        <taxon>Sordariomycetes</taxon>
        <taxon>Hypocreomycetidae</taxon>
        <taxon>Microascales</taxon>
        <taxon>Microascaceae</taxon>
        <taxon>Scedosporium</taxon>
    </lineage>
</organism>
<feature type="domain" description="WGR" evidence="20">
    <location>
        <begin position="222"/>
        <end position="318"/>
    </location>
</feature>
<feature type="domain" description="PARP catalytic" evidence="18">
    <location>
        <begin position="489"/>
        <end position="722"/>
    </location>
</feature>
<dbReference type="GO" id="GO:1990404">
    <property type="term" value="F:NAD+-protein mono-ADP-ribosyltransferase activity"/>
    <property type="evidence" value="ECO:0007669"/>
    <property type="project" value="TreeGrafter"/>
</dbReference>
<dbReference type="SUPFAM" id="SSF47587">
    <property type="entry name" value="Domain of poly(ADP-ribose) polymerase"/>
    <property type="match status" value="1"/>
</dbReference>
<dbReference type="InterPro" id="IPR050800">
    <property type="entry name" value="ARTD/PARP"/>
</dbReference>
<evidence type="ECO:0000256" key="2">
    <source>
        <dbReference type="ARBA" id="ARBA00022676"/>
    </source>
</evidence>
<evidence type="ECO:0000256" key="6">
    <source>
        <dbReference type="ARBA" id="ARBA00022737"/>
    </source>
</evidence>
<dbReference type="Gene3D" id="3.90.228.10">
    <property type="match status" value="1"/>
</dbReference>
<keyword evidence="9" id="KW-0862">Zinc</keyword>
<evidence type="ECO:0000259" key="20">
    <source>
        <dbReference type="PROSITE" id="PS51977"/>
    </source>
</evidence>
<dbReference type="CDD" id="cd07997">
    <property type="entry name" value="WGR_PARP"/>
    <property type="match status" value="1"/>
</dbReference>
<dbReference type="InterPro" id="IPR036930">
    <property type="entry name" value="WGR_dom_sf"/>
</dbReference>
<dbReference type="FunFam" id="2.20.140.10:FF:000001">
    <property type="entry name" value="Poly [ADP-ribose] polymerase"/>
    <property type="match status" value="1"/>
</dbReference>
<keyword evidence="3 15" id="KW-0808">Transferase</keyword>
<evidence type="ECO:0000313" key="21">
    <source>
        <dbReference type="EMBL" id="KEZ40016.1"/>
    </source>
</evidence>
<dbReference type="InterPro" id="IPR001357">
    <property type="entry name" value="BRCT_dom"/>
</dbReference>
<dbReference type="GO" id="GO:0008270">
    <property type="term" value="F:zinc ion binding"/>
    <property type="evidence" value="ECO:0007669"/>
    <property type="project" value="UniProtKB-KW"/>
</dbReference>
<dbReference type="Pfam" id="PF00533">
    <property type="entry name" value="BRCT"/>
    <property type="match status" value="1"/>
</dbReference>
<comment type="subcellular location">
    <subcellularLocation>
        <location evidence="1">Nucleus</location>
    </subcellularLocation>
</comment>
<feature type="compositionally biased region" description="Basic and acidic residues" evidence="16">
    <location>
        <begin position="174"/>
        <end position="186"/>
    </location>
</feature>
<gene>
    <name evidence="21" type="ORF">SAPIO_CDS9004</name>
</gene>
<dbReference type="PROSITE" id="PS50172">
    <property type="entry name" value="BRCT"/>
    <property type="match status" value="1"/>
</dbReference>
<dbReference type="InterPro" id="IPR036420">
    <property type="entry name" value="BRCT_dom_sf"/>
</dbReference>
<dbReference type="InterPro" id="IPR012317">
    <property type="entry name" value="Poly(ADP-ribose)pol_cat_dom"/>
</dbReference>
<feature type="domain" description="PARP alpha-helical" evidence="19">
    <location>
        <begin position="354"/>
        <end position="480"/>
    </location>
</feature>
<dbReference type="GO" id="GO:0016779">
    <property type="term" value="F:nucleotidyltransferase activity"/>
    <property type="evidence" value="ECO:0007669"/>
    <property type="project" value="UniProtKB-KW"/>
</dbReference>
<dbReference type="Gene3D" id="1.20.142.10">
    <property type="entry name" value="Poly(ADP-ribose) polymerase, regulatory domain"/>
    <property type="match status" value="1"/>
</dbReference>
<dbReference type="OrthoDB" id="2017365at2759"/>
<dbReference type="GO" id="GO:0005730">
    <property type="term" value="C:nucleolus"/>
    <property type="evidence" value="ECO:0007669"/>
    <property type="project" value="TreeGrafter"/>
</dbReference>
<keyword evidence="5" id="KW-0479">Metal-binding</keyword>
<evidence type="ECO:0000256" key="13">
    <source>
        <dbReference type="ARBA" id="ARBA00024347"/>
    </source>
</evidence>
<keyword evidence="7" id="KW-0013">ADP-ribosylation</keyword>
<dbReference type="Gene3D" id="3.40.50.10190">
    <property type="entry name" value="BRCT domain"/>
    <property type="match status" value="1"/>
</dbReference>
<keyword evidence="2 15" id="KW-0328">Glycosyltransferase</keyword>
<dbReference type="Pfam" id="PF05406">
    <property type="entry name" value="WGR"/>
    <property type="match status" value="1"/>
</dbReference>
<keyword evidence="10 15" id="KW-0520">NAD</keyword>
<evidence type="ECO:0000256" key="7">
    <source>
        <dbReference type="ARBA" id="ARBA00022765"/>
    </source>
</evidence>
<dbReference type="FunFam" id="1.20.142.10:FF:000002">
    <property type="entry name" value="Poly [ADP-ribose] polymerase"/>
    <property type="match status" value="1"/>
</dbReference>
<dbReference type="OMA" id="QGENDRF"/>
<evidence type="ECO:0000256" key="4">
    <source>
        <dbReference type="ARBA" id="ARBA00022695"/>
    </source>
</evidence>
<evidence type="ECO:0000256" key="14">
    <source>
        <dbReference type="ARBA" id="ARBA00033987"/>
    </source>
</evidence>
<dbReference type="PANTHER" id="PTHR10459">
    <property type="entry name" value="DNA LIGASE"/>
    <property type="match status" value="1"/>
</dbReference>
<evidence type="ECO:0000256" key="15">
    <source>
        <dbReference type="RuleBase" id="RU362114"/>
    </source>
</evidence>
<dbReference type="GO" id="GO:0003950">
    <property type="term" value="F:NAD+ poly-ADP-ribosyltransferase activity"/>
    <property type="evidence" value="ECO:0007669"/>
    <property type="project" value="UniProtKB-UniRule"/>
</dbReference>
<keyword evidence="12" id="KW-0539">Nucleus</keyword>
<evidence type="ECO:0000256" key="11">
    <source>
        <dbReference type="ARBA" id="ARBA00023125"/>
    </source>
</evidence>
<dbReference type="Pfam" id="PF00644">
    <property type="entry name" value="PARP"/>
    <property type="match status" value="1"/>
</dbReference>
<keyword evidence="8" id="KW-0863">Zinc-finger</keyword>
<dbReference type="HOGENOM" id="CLU_004841_2_0_1"/>
<reference evidence="21 22" key="1">
    <citation type="journal article" date="2014" name="Genome Announc.">
        <title>Draft genome sequence of the pathogenic fungus Scedosporium apiospermum.</title>
        <authorList>
            <person name="Vandeputte P."/>
            <person name="Ghamrawi S."/>
            <person name="Rechenmann M."/>
            <person name="Iltis A."/>
            <person name="Giraud S."/>
            <person name="Fleury M."/>
            <person name="Thornton C."/>
            <person name="Delhaes L."/>
            <person name="Meyer W."/>
            <person name="Papon N."/>
            <person name="Bouchara J.P."/>
        </authorList>
    </citation>
    <scope>NUCLEOTIDE SEQUENCE [LARGE SCALE GENOMIC DNA]</scope>
    <source>
        <strain evidence="21 22">IHEM 14462</strain>
    </source>
</reference>
<keyword evidence="22" id="KW-1185">Reference proteome</keyword>